<evidence type="ECO:0000256" key="1">
    <source>
        <dbReference type="ARBA" id="ARBA00023015"/>
    </source>
</evidence>
<evidence type="ECO:0000259" key="4">
    <source>
        <dbReference type="PROSITE" id="PS51077"/>
    </source>
</evidence>
<dbReference type="InterPro" id="IPR029016">
    <property type="entry name" value="GAF-like_dom_sf"/>
</dbReference>
<dbReference type="Pfam" id="PF09339">
    <property type="entry name" value="HTH_IclR"/>
    <property type="match status" value="1"/>
</dbReference>
<dbReference type="PROSITE" id="PS51077">
    <property type="entry name" value="HTH_ICLR"/>
    <property type="match status" value="1"/>
</dbReference>
<reference evidence="6 7" key="1">
    <citation type="submission" date="2019-06" db="EMBL/GenBank/DDBJ databases">
        <title>Sorghum-associated microbial communities from plants grown in Nebraska, USA.</title>
        <authorList>
            <person name="Schachtman D."/>
        </authorList>
    </citation>
    <scope>NUCLEOTIDE SEQUENCE [LARGE SCALE GENOMIC DNA]</scope>
    <source>
        <strain evidence="6 7">2482</strain>
    </source>
</reference>
<keyword evidence="1" id="KW-0805">Transcription regulation</keyword>
<dbReference type="Gene3D" id="3.30.450.40">
    <property type="match status" value="1"/>
</dbReference>
<comment type="caution">
    <text evidence="6">The sequence shown here is derived from an EMBL/GenBank/DDBJ whole genome shotgun (WGS) entry which is preliminary data.</text>
</comment>
<evidence type="ECO:0000313" key="7">
    <source>
        <dbReference type="Proteomes" id="UP000319671"/>
    </source>
</evidence>
<dbReference type="PANTHER" id="PTHR30136:SF8">
    <property type="entry name" value="TRANSCRIPTIONAL REGULATORY PROTEIN"/>
    <property type="match status" value="1"/>
</dbReference>
<dbReference type="Proteomes" id="UP000319671">
    <property type="component" value="Unassembled WGS sequence"/>
</dbReference>
<dbReference type="InterPro" id="IPR005471">
    <property type="entry name" value="Tscrpt_reg_IclR_N"/>
</dbReference>
<protein>
    <submittedName>
        <fullName evidence="6">IclR family transcriptional regulator</fullName>
    </submittedName>
</protein>
<evidence type="ECO:0000256" key="2">
    <source>
        <dbReference type="ARBA" id="ARBA00023125"/>
    </source>
</evidence>
<dbReference type="SUPFAM" id="SSF46785">
    <property type="entry name" value="Winged helix' DNA-binding domain"/>
    <property type="match status" value="1"/>
</dbReference>
<dbReference type="InterPro" id="IPR050707">
    <property type="entry name" value="HTH_MetabolicPath_Reg"/>
</dbReference>
<dbReference type="InterPro" id="IPR014757">
    <property type="entry name" value="Tscrpt_reg_IclR_C"/>
</dbReference>
<dbReference type="Gene3D" id="1.10.10.10">
    <property type="entry name" value="Winged helix-like DNA-binding domain superfamily/Winged helix DNA-binding domain"/>
    <property type="match status" value="1"/>
</dbReference>
<dbReference type="InterPro" id="IPR036390">
    <property type="entry name" value="WH_DNA-bd_sf"/>
</dbReference>
<sequence>MENVKKGATIQSLEIGMGIIDLIAKHGKPIKFSEIQELSQTTKSNLYKYLNTFTQLGILYRDKGSGAYLLGSKLVEYGMAAVDQENVLDRITPYLELLNSKTSSTVLFSIWTNNGPMVIKMFNVSQGFNIGATIGTLLPLFSAAGKIFTAFSNEDIIQSWKESESKRIPQEQLQQLEKEILNIKEKEIAFAREPLVPSVSSVSFPVLNYKRDLLGAVAIVGFSEQIPKSETDPHSEFILEVSRQISESFGYK</sequence>
<dbReference type="GO" id="GO:0003677">
    <property type="term" value="F:DNA binding"/>
    <property type="evidence" value="ECO:0007669"/>
    <property type="project" value="UniProtKB-KW"/>
</dbReference>
<dbReference type="AlphaFoldDB" id="A0A561DP91"/>
<dbReference type="RefSeq" id="WP_144563808.1">
    <property type="nucleotide sequence ID" value="NZ_VIVN01000003.1"/>
</dbReference>
<name>A0A561DP91_9BACI</name>
<dbReference type="GO" id="GO:0045892">
    <property type="term" value="P:negative regulation of DNA-templated transcription"/>
    <property type="evidence" value="ECO:0007669"/>
    <property type="project" value="TreeGrafter"/>
</dbReference>
<dbReference type="InterPro" id="IPR036388">
    <property type="entry name" value="WH-like_DNA-bd_sf"/>
</dbReference>
<evidence type="ECO:0000256" key="3">
    <source>
        <dbReference type="ARBA" id="ARBA00023163"/>
    </source>
</evidence>
<keyword evidence="2" id="KW-0238">DNA-binding</keyword>
<feature type="domain" description="HTH iclR-type" evidence="4">
    <location>
        <begin position="10"/>
        <end position="72"/>
    </location>
</feature>
<evidence type="ECO:0000313" key="6">
    <source>
        <dbReference type="EMBL" id="TWE05180.1"/>
    </source>
</evidence>
<keyword evidence="3" id="KW-0804">Transcription</keyword>
<dbReference type="GO" id="GO:0003700">
    <property type="term" value="F:DNA-binding transcription factor activity"/>
    <property type="evidence" value="ECO:0007669"/>
    <property type="project" value="TreeGrafter"/>
</dbReference>
<keyword evidence="7" id="KW-1185">Reference proteome</keyword>
<dbReference type="SUPFAM" id="SSF55781">
    <property type="entry name" value="GAF domain-like"/>
    <property type="match status" value="1"/>
</dbReference>
<dbReference type="SMART" id="SM00346">
    <property type="entry name" value="HTH_ICLR"/>
    <property type="match status" value="1"/>
</dbReference>
<organism evidence="6 7">
    <name type="scientific">Neobacillus bataviensis</name>
    <dbReference type="NCBI Taxonomy" id="220685"/>
    <lineage>
        <taxon>Bacteria</taxon>
        <taxon>Bacillati</taxon>
        <taxon>Bacillota</taxon>
        <taxon>Bacilli</taxon>
        <taxon>Bacillales</taxon>
        <taxon>Bacillaceae</taxon>
        <taxon>Neobacillus</taxon>
    </lineage>
</organism>
<gene>
    <name evidence="6" type="ORF">FB550_103357</name>
</gene>
<accession>A0A561DP91</accession>
<dbReference type="EMBL" id="VIVN01000003">
    <property type="protein sequence ID" value="TWE05180.1"/>
    <property type="molecule type" value="Genomic_DNA"/>
</dbReference>
<dbReference type="Pfam" id="PF01614">
    <property type="entry name" value="IclR_C"/>
    <property type="match status" value="1"/>
</dbReference>
<feature type="domain" description="IclR-ED" evidence="5">
    <location>
        <begin position="73"/>
        <end position="251"/>
    </location>
</feature>
<dbReference type="PANTHER" id="PTHR30136">
    <property type="entry name" value="HELIX-TURN-HELIX TRANSCRIPTIONAL REGULATOR, ICLR FAMILY"/>
    <property type="match status" value="1"/>
</dbReference>
<proteinExistence type="predicted"/>
<dbReference type="PROSITE" id="PS51078">
    <property type="entry name" value="ICLR_ED"/>
    <property type="match status" value="1"/>
</dbReference>
<evidence type="ECO:0000259" key="5">
    <source>
        <dbReference type="PROSITE" id="PS51078"/>
    </source>
</evidence>